<dbReference type="Gene3D" id="3.30.565.10">
    <property type="entry name" value="Histidine kinase-like ATPase, C-terminal domain"/>
    <property type="match status" value="1"/>
</dbReference>
<evidence type="ECO:0000256" key="10">
    <source>
        <dbReference type="ARBA" id="ARBA00022840"/>
    </source>
</evidence>
<evidence type="ECO:0000256" key="6">
    <source>
        <dbReference type="ARBA" id="ARBA00022679"/>
    </source>
</evidence>
<keyword evidence="4" id="KW-1003">Cell membrane</keyword>
<dbReference type="Gene3D" id="3.30.450.20">
    <property type="entry name" value="PAS domain"/>
    <property type="match status" value="2"/>
</dbReference>
<dbReference type="AlphaFoldDB" id="A0AA37WXH4"/>
<dbReference type="GO" id="GO:0005886">
    <property type="term" value="C:plasma membrane"/>
    <property type="evidence" value="ECO:0007669"/>
    <property type="project" value="UniProtKB-SubCell"/>
</dbReference>
<feature type="transmembrane region" description="Helical" evidence="15">
    <location>
        <begin position="335"/>
        <end position="356"/>
    </location>
</feature>
<keyword evidence="12" id="KW-0902">Two-component regulatory system</keyword>
<dbReference type="CDD" id="cd00130">
    <property type="entry name" value="PAS"/>
    <property type="match status" value="1"/>
</dbReference>
<dbReference type="Proteomes" id="UP001157439">
    <property type="component" value="Unassembled WGS sequence"/>
</dbReference>
<dbReference type="InterPro" id="IPR035965">
    <property type="entry name" value="PAS-like_dom_sf"/>
</dbReference>
<evidence type="ECO:0000256" key="14">
    <source>
        <dbReference type="SAM" id="Coils"/>
    </source>
</evidence>
<evidence type="ECO:0000313" key="18">
    <source>
        <dbReference type="Proteomes" id="UP001157439"/>
    </source>
</evidence>
<dbReference type="InterPro" id="IPR033479">
    <property type="entry name" value="dCache_1"/>
</dbReference>
<dbReference type="EC" id="2.7.13.3" evidence="3"/>
<evidence type="ECO:0000256" key="13">
    <source>
        <dbReference type="ARBA" id="ARBA00023136"/>
    </source>
</evidence>
<feature type="coiled-coil region" evidence="14">
    <location>
        <begin position="547"/>
        <end position="574"/>
    </location>
</feature>
<dbReference type="SUPFAM" id="SSF55785">
    <property type="entry name" value="PYP-like sensor domain (PAS domain)"/>
    <property type="match status" value="1"/>
</dbReference>
<dbReference type="RefSeq" id="WP_095500583.1">
    <property type="nucleotide sequence ID" value="NZ_BSPO01000003.1"/>
</dbReference>
<dbReference type="SUPFAM" id="SSF103190">
    <property type="entry name" value="Sensory domain-like"/>
    <property type="match status" value="1"/>
</dbReference>
<evidence type="ECO:0000256" key="5">
    <source>
        <dbReference type="ARBA" id="ARBA00022553"/>
    </source>
</evidence>
<feature type="domain" description="PAS" evidence="16">
    <location>
        <begin position="437"/>
        <end position="503"/>
    </location>
</feature>
<dbReference type="Pfam" id="PF02518">
    <property type="entry name" value="HATPase_c"/>
    <property type="match status" value="1"/>
</dbReference>
<keyword evidence="9 17" id="KW-0418">Kinase</keyword>
<evidence type="ECO:0000256" key="7">
    <source>
        <dbReference type="ARBA" id="ARBA00022692"/>
    </source>
</evidence>
<keyword evidence="10" id="KW-0067">ATP-binding</keyword>
<evidence type="ECO:0000256" key="15">
    <source>
        <dbReference type="SAM" id="Phobius"/>
    </source>
</evidence>
<dbReference type="InterPro" id="IPR013656">
    <property type="entry name" value="PAS_4"/>
</dbReference>
<organism evidence="17 18">
    <name type="scientific">Paraferrimonas haliotis</name>
    <dbReference type="NCBI Taxonomy" id="2013866"/>
    <lineage>
        <taxon>Bacteria</taxon>
        <taxon>Pseudomonadati</taxon>
        <taxon>Pseudomonadota</taxon>
        <taxon>Gammaproteobacteria</taxon>
        <taxon>Alteromonadales</taxon>
        <taxon>Ferrimonadaceae</taxon>
        <taxon>Paraferrimonas</taxon>
    </lineage>
</organism>
<keyword evidence="18" id="KW-1185">Reference proteome</keyword>
<keyword evidence="5" id="KW-0597">Phosphoprotein</keyword>
<dbReference type="InterPro" id="IPR003594">
    <property type="entry name" value="HATPase_dom"/>
</dbReference>
<protein>
    <recommendedName>
        <fullName evidence="3">histidine kinase</fullName>
        <ecNumber evidence="3">2.7.13.3</ecNumber>
    </recommendedName>
</protein>
<evidence type="ECO:0000259" key="16">
    <source>
        <dbReference type="SMART" id="SM00091"/>
    </source>
</evidence>
<evidence type="ECO:0000256" key="9">
    <source>
        <dbReference type="ARBA" id="ARBA00022777"/>
    </source>
</evidence>
<evidence type="ECO:0000256" key="2">
    <source>
        <dbReference type="ARBA" id="ARBA00004651"/>
    </source>
</evidence>
<evidence type="ECO:0000313" key="17">
    <source>
        <dbReference type="EMBL" id="GLS84422.1"/>
    </source>
</evidence>
<dbReference type="CDD" id="cd00075">
    <property type="entry name" value="HATPase"/>
    <property type="match status" value="1"/>
</dbReference>
<evidence type="ECO:0000256" key="1">
    <source>
        <dbReference type="ARBA" id="ARBA00000085"/>
    </source>
</evidence>
<keyword evidence="8" id="KW-0547">Nucleotide-binding</keyword>
<keyword evidence="14" id="KW-0175">Coiled coil</keyword>
<evidence type="ECO:0000256" key="4">
    <source>
        <dbReference type="ARBA" id="ARBA00022475"/>
    </source>
</evidence>
<dbReference type="SMART" id="SM00091">
    <property type="entry name" value="PAS"/>
    <property type="match status" value="1"/>
</dbReference>
<dbReference type="EMBL" id="BSPO01000003">
    <property type="protein sequence ID" value="GLS84422.1"/>
    <property type="molecule type" value="Genomic_DNA"/>
</dbReference>
<name>A0AA37WXH4_9GAMM</name>
<gene>
    <name evidence="17" type="ORF">GCM10007894_23990</name>
</gene>
<dbReference type="GO" id="GO:0000160">
    <property type="term" value="P:phosphorelay signal transduction system"/>
    <property type="evidence" value="ECO:0007669"/>
    <property type="project" value="UniProtKB-KW"/>
</dbReference>
<dbReference type="CDD" id="cd12913">
    <property type="entry name" value="PDC1_MCP_like"/>
    <property type="match status" value="1"/>
</dbReference>
<reference evidence="17 18" key="1">
    <citation type="journal article" date="2014" name="Int. J. Syst. Evol. Microbiol.">
        <title>Complete genome sequence of Corynebacterium casei LMG S-19264T (=DSM 44701T), isolated from a smear-ripened cheese.</title>
        <authorList>
            <consortium name="US DOE Joint Genome Institute (JGI-PGF)"/>
            <person name="Walter F."/>
            <person name="Albersmeier A."/>
            <person name="Kalinowski J."/>
            <person name="Ruckert C."/>
        </authorList>
    </citation>
    <scope>NUCLEOTIDE SEQUENCE [LARGE SCALE GENOMIC DNA]</scope>
    <source>
        <strain evidence="17 18">NBRC 112785</strain>
    </source>
</reference>
<dbReference type="InterPro" id="IPR000014">
    <property type="entry name" value="PAS"/>
</dbReference>
<dbReference type="Pfam" id="PF08448">
    <property type="entry name" value="PAS_4"/>
    <property type="match status" value="1"/>
</dbReference>
<evidence type="ECO:0000256" key="12">
    <source>
        <dbReference type="ARBA" id="ARBA00023012"/>
    </source>
</evidence>
<dbReference type="InterPro" id="IPR036890">
    <property type="entry name" value="HATPase_C_sf"/>
</dbReference>
<comment type="caution">
    <text evidence="17">The sequence shown here is derived from an EMBL/GenBank/DDBJ whole genome shotgun (WGS) entry which is preliminary data.</text>
</comment>
<dbReference type="GO" id="GO:0005524">
    <property type="term" value="F:ATP binding"/>
    <property type="evidence" value="ECO:0007669"/>
    <property type="project" value="UniProtKB-KW"/>
</dbReference>
<evidence type="ECO:0000256" key="8">
    <source>
        <dbReference type="ARBA" id="ARBA00022741"/>
    </source>
</evidence>
<keyword evidence="11 15" id="KW-1133">Transmembrane helix</keyword>
<keyword evidence="6" id="KW-0808">Transferase</keyword>
<proteinExistence type="predicted"/>
<evidence type="ECO:0000256" key="11">
    <source>
        <dbReference type="ARBA" id="ARBA00022989"/>
    </source>
</evidence>
<accession>A0AA37WXH4</accession>
<sequence length="823" mass="92843">MALATFFKNTFSTKVFSSGTNLRFTVLMVLLLILSGAAIWATLSTAENQRLLQDSHAIQKQRGIIAAKTLQQRMAQAQASAVSFAHISQSLYLSPEQLTQTIPALLNDNSQPRLIVGGGVWSAPYAFDPTKERLAYFWGQQADEGMVKFDQYNDPNEPSYVDEPWFKPLANMPDGSTHWSDAYRDPYTKQTMVTVSSPIWDKDRFLGVVTIDMAMDGINNLVRRISEQQPGYLFLADRNHRVLAHPHLDDYIEQKPDRFPSLQELVEEEPNLAPILTLSIQAANSNSEIFQMPIAKDPVLGISVNLKVFNIGESGWKLFLVSPTISGSEGYQSSWAVALMVGFVLCFVFFLIHLYVRQSLIAPLTDLADASEQKQTNLLKALANCRQPDMARIASSMLNLNATLRSSQSNLEASNLALAKQQASQSTIDARNNGAQGYFMEFMNSSSALMTIRDLQGRFITANDRYCSATQRTLHHLVGKTIAEVFPESIAEKALSRWQQVIETNKNVYFEDSYIIEQTQGFYVSKLFPIFDQDGERIAIGYIGLDCSKLKNQISNLDEQLQQVKLELQQTQQQQHQSIELIDSQRTAQTQLKQHLDQVKLSEAFIEQQDQRIIQLLTNFTAILKQQLNSLYTAAIPDHVTDSDANWQQLDSVEYLMSQSNHLHLLFQALSQPLAHKQINSYLHHYIEIFNQSNHLNNVAIELRCDDAISSDFSPLHWLRMLHCLLQNATQHGFNPISENAKIIVEIQQSAQQTCLLVTDNGFGMPAKELSQLNEMDHSQNVTSLILLRAWLARHHGELMINSELNKGCQVQACISRNLSSEE</sequence>
<dbReference type="PANTHER" id="PTHR44936:SF10">
    <property type="entry name" value="SENSOR PROTEIN RSTB"/>
    <property type="match status" value="1"/>
</dbReference>
<keyword evidence="13 15" id="KW-0472">Membrane</keyword>
<comment type="subcellular location">
    <subcellularLocation>
        <location evidence="2">Cell membrane</location>
        <topology evidence="2">Multi-pass membrane protein</topology>
    </subcellularLocation>
</comment>
<dbReference type="GO" id="GO:0004673">
    <property type="term" value="F:protein histidine kinase activity"/>
    <property type="evidence" value="ECO:0007669"/>
    <property type="project" value="UniProtKB-EC"/>
</dbReference>
<keyword evidence="7 15" id="KW-0812">Transmembrane</keyword>
<comment type="catalytic activity">
    <reaction evidence="1">
        <text>ATP + protein L-histidine = ADP + protein N-phospho-L-histidine.</text>
        <dbReference type="EC" id="2.7.13.3"/>
    </reaction>
</comment>
<dbReference type="Pfam" id="PF02743">
    <property type="entry name" value="dCache_1"/>
    <property type="match status" value="1"/>
</dbReference>
<dbReference type="SUPFAM" id="SSF55874">
    <property type="entry name" value="ATPase domain of HSP90 chaperone/DNA topoisomerase II/histidine kinase"/>
    <property type="match status" value="1"/>
</dbReference>
<dbReference type="PANTHER" id="PTHR44936">
    <property type="entry name" value="SENSOR PROTEIN CREC"/>
    <property type="match status" value="1"/>
</dbReference>
<dbReference type="InterPro" id="IPR050980">
    <property type="entry name" value="2C_sensor_his_kinase"/>
</dbReference>
<feature type="transmembrane region" description="Helical" evidence="15">
    <location>
        <begin position="22"/>
        <end position="43"/>
    </location>
</feature>
<evidence type="ECO:0000256" key="3">
    <source>
        <dbReference type="ARBA" id="ARBA00012438"/>
    </source>
</evidence>
<dbReference type="InterPro" id="IPR029151">
    <property type="entry name" value="Sensor-like_sf"/>
</dbReference>